<dbReference type="Pfam" id="PF00535">
    <property type="entry name" value="Glycos_transf_2"/>
    <property type="match status" value="1"/>
</dbReference>
<keyword evidence="2" id="KW-0808">Transferase</keyword>
<organism evidence="2 3">
    <name type="scientific">Atopobium deltae</name>
    <dbReference type="NCBI Taxonomy" id="1393034"/>
    <lineage>
        <taxon>Bacteria</taxon>
        <taxon>Bacillati</taxon>
        <taxon>Actinomycetota</taxon>
        <taxon>Coriobacteriia</taxon>
        <taxon>Coriobacteriales</taxon>
        <taxon>Atopobiaceae</taxon>
        <taxon>Atopobium</taxon>
    </lineage>
</organism>
<comment type="caution">
    <text evidence="2">The sequence shown here is derived from an EMBL/GenBank/DDBJ whole genome shotgun (WGS) entry which is preliminary data.</text>
</comment>
<dbReference type="Proteomes" id="UP000070675">
    <property type="component" value="Unassembled WGS sequence"/>
</dbReference>
<dbReference type="Gene3D" id="3.90.550.10">
    <property type="entry name" value="Spore Coat Polysaccharide Biosynthesis Protein SpsA, Chain A"/>
    <property type="match status" value="1"/>
</dbReference>
<dbReference type="CDD" id="cd00761">
    <property type="entry name" value="Glyco_tranf_GTA_type"/>
    <property type="match status" value="1"/>
</dbReference>
<accession>A0A133XSD6</accession>
<gene>
    <name evidence="2" type="ORF">HMPREF3192_01081</name>
</gene>
<reference evidence="3" key="1">
    <citation type="submission" date="2016-01" db="EMBL/GenBank/DDBJ databases">
        <authorList>
            <person name="Mitreva M."/>
            <person name="Pepin K.H."/>
            <person name="Mihindukulasuriya K.A."/>
            <person name="Fulton R."/>
            <person name="Fronick C."/>
            <person name="O'Laughlin M."/>
            <person name="Miner T."/>
            <person name="Herter B."/>
            <person name="Rosa B.A."/>
            <person name="Cordes M."/>
            <person name="Tomlinson C."/>
            <person name="Wollam A."/>
            <person name="Palsikar V.B."/>
            <person name="Mardis E.R."/>
            <person name="Wilson R.K."/>
        </authorList>
    </citation>
    <scope>NUCLEOTIDE SEQUENCE [LARGE SCALE GENOMIC DNA]</scope>
    <source>
        <strain evidence="3">DNF00019</strain>
    </source>
</reference>
<name>A0A133XSD6_9ACTN</name>
<dbReference type="OrthoDB" id="1666828at2"/>
<dbReference type="EMBL" id="LSCR01000029">
    <property type="protein sequence ID" value="KXB33852.1"/>
    <property type="molecule type" value="Genomic_DNA"/>
</dbReference>
<dbReference type="GO" id="GO:0016758">
    <property type="term" value="F:hexosyltransferase activity"/>
    <property type="evidence" value="ECO:0007669"/>
    <property type="project" value="UniProtKB-ARBA"/>
</dbReference>
<feature type="domain" description="Glycosyltransferase 2-like" evidence="1">
    <location>
        <begin position="40"/>
        <end position="155"/>
    </location>
</feature>
<protein>
    <submittedName>
        <fullName evidence="2">Glycosyltransferase, group 2 family protein</fullName>
    </submittedName>
</protein>
<dbReference type="AlphaFoldDB" id="A0A133XSD6"/>
<sequence length="403" mass="46060">MGPFAKSKGVVMSTDALDTKLDTKLDTTTSTLAAPAPTISVLVPIYNVERYLDECLDSLKVQTFRDFEVLCINDGSTDGSREIIQRYCDVDKRFRCIDKPNSGYGASMNRGLREARGTWIAILESDDMFVPEALQLLYAKAQQFDFAVDVVKANFSLYWSTPEPRTEFFDVVGGLPYRTEEYPLTPATEAQEIFYAKPSLWSCLYKRSFLQEKEITFLETPGASYQDTSFTFKVFASAAASAFIGESILLYRQDNENSSVNSPGKVFCVCDEYQEIKHWLARQPELQKHLQQVVAIMQLNSYLWNYNRLAPTLREEFFPTMHQQIKEDFDAGLFSPDSIGMFRYEQTCVLVQNPQRFKKVWSNGEPQYDNLSKVIHLFQLGGIGLALKLVISKLKDVLCRRFR</sequence>
<evidence type="ECO:0000259" key="1">
    <source>
        <dbReference type="Pfam" id="PF00535"/>
    </source>
</evidence>
<evidence type="ECO:0000313" key="3">
    <source>
        <dbReference type="Proteomes" id="UP000070675"/>
    </source>
</evidence>
<dbReference type="STRING" id="1393034.HMPREF3192_01081"/>
<keyword evidence="3" id="KW-1185">Reference proteome</keyword>
<dbReference type="PANTHER" id="PTHR22916:SF3">
    <property type="entry name" value="UDP-GLCNAC:BETAGAL BETA-1,3-N-ACETYLGLUCOSAMINYLTRANSFERASE-LIKE PROTEIN 1"/>
    <property type="match status" value="1"/>
</dbReference>
<proteinExistence type="predicted"/>
<dbReference type="InterPro" id="IPR001173">
    <property type="entry name" value="Glyco_trans_2-like"/>
</dbReference>
<dbReference type="PATRIC" id="fig|1393034.3.peg.1050"/>
<dbReference type="InterPro" id="IPR029044">
    <property type="entry name" value="Nucleotide-diphossugar_trans"/>
</dbReference>
<evidence type="ECO:0000313" key="2">
    <source>
        <dbReference type="EMBL" id="KXB33852.1"/>
    </source>
</evidence>
<dbReference type="PANTHER" id="PTHR22916">
    <property type="entry name" value="GLYCOSYLTRANSFERASE"/>
    <property type="match status" value="1"/>
</dbReference>
<dbReference type="SUPFAM" id="SSF53448">
    <property type="entry name" value="Nucleotide-diphospho-sugar transferases"/>
    <property type="match status" value="1"/>
</dbReference>